<accession>A0A947DGT0</accession>
<feature type="domain" description="Glycosyltransferase subfamily 4-like N-terminal" evidence="1">
    <location>
        <begin position="16"/>
        <end position="134"/>
    </location>
</feature>
<dbReference type="SUPFAM" id="SSF53756">
    <property type="entry name" value="UDP-Glycosyltransferase/glycogen phosphorylase"/>
    <property type="match status" value="1"/>
</dbReference>
<name>A0A947DGT0_9CYAN</name>
<proteinExistence type="predicted"/>
<dbReference type="EMBL" id="JADOES010000023">
    <property type="protein sequence ID" value="MBT9316308.1"/>
    <property type="molecule type" value="Genomic_DNA"/>
</dbReference>
<evidence type="ECO:0000313" key="3">
    <source>
        <dbReference type="Proteomes" id="UP000717364"/>
    </source>
</evidence>
<dbReference type="AlphaFoldDB" id="A0A947DGT0"/>
<reference evidence="2" key="1">
    <citation type="submission" date="2020-11" db="EMBL/GenBank/DDBJ databases">
        <authorList>
            <person name="Konstantinou D."/>
            <person name="Gkelis S."/>
            <person name="Popin R."/>
            <person name="Fewer D."/>
            <person name="Sivonen K."/>
        </authorList>
    </citation>
    <scope>NUCLEOTIDE SEQUENCE</scope>
    <source>
        <strain evidence="2">TAU-MAC 1115</strain>
    </source>
</reference>
<dbReference type="RefSeq" id="WP_215609376.1">
    <property type="nucleotide sequence ID" value="NZ_JADOES010000023.1"/>
</dbReference>
<comment type="caution">
    <text evidence="2">The sequence shown here is derived from an EMBL/GenBank/DDBJ whole genome shotgun (WGS) entry which is preliminary data.</text>
</comment>
<dbReference type="Gene3D" id="3.40.50.2000">
    <property type="entry name" value="Glycogen Phosphorylase B"/>
    <property type="match status" value="1"/>
</dbReference>
<dbReference type="InterPro" id="IPR028098">
    <property type="entry name" value="Glyco_trans_4-like_N"/>
</dbReference>
<gene>
    <name evidence="2" type="ORF">IXB50_12830</name>
</gene>
<organism evidence="2 3">
    <name type="scientific">Leptothoe spongobia TAU-MAC 1115</name>
    <dbReference type="NCBI Taxonomy" id="1967444"/>
    <lineage>
        <taxon>Bacteria</taxon>
        <taxon>Bacillati</taxon>
        <taxon>Cyanobacteriota</taxon>
        <taxon>Cyanophyceae</taxon>
        <taxon>Nodosilineales</taxon>
        <taxon>Cymatolegaceae</taxon>
        <taxon>Leptothoe</taxon>
        <taxon>Leptothoe spongobia</taxon>
    </lineage>
</organism>
<dbReference type="Pfam" id="PF13579">
    <property type="entry name" value="Glyco_trans_4_4"/>
    <property type="match status" value="1"/>
</dbReference>
<protein>
    <submittedName>
        <fullName evidence="2">Glycosyltransferase</fullName>
    </submittedName>
</protein>
<evidence type="ECO:0000259" key="1">
    <source>
        <dbReference type="Pfam" id="PF13579"/>
    </source>
</evidence>
<reference evidence="2" key="2">
    <citation type="journal article" date="2021" name="Mar. Drugs">
        <title>Genome Reduction and Secondary Metabolism of the Marine Sponge-Associated Cyanobacterium Leptothoe.</title>
        <authorList>
            <person name="Konstantinou D."/>
            <person name="Popin R.V."/>
            <person name="Fewer D.P."/>
            <person name="Sivonen K."/>
            <person name="Gkelis S."/>
        </authorList>
    </citation>
    <scope>NUCLEOTIDE SEQUENCE</scope>
    <source>
        <strain evidence="2">TAU-MAC 1115</strain>
    </source>
</reference>
<keyword evidence="3" id="KW-1185">Reference proteome</keyword>
<evidence type="ECO:0000313" key="2">
    <source>
        <dbReference type="EMBL" id="MBT9316308.1"/>
    </source>
</evidence>
<dbReference type="Proteomes" id="UP000717364">
    <property type="component" value="Unassembled WGS sequence"/>
</dbReference>
<sequence>MRILVYSSNYHPEPIGIAPLMTELAEGLVAKGHGVRVVAAMPNYPQRKIYPDYRGQLYCEEEHNGVKIQRCYVAVHPDPGVITRILLGSSFALFSFFHALKGWRPDIILWTNQPMLAVIPVACLKLIYGCPVVLCQPKDLQSSLALLQA</sequence>